<comment type="similarity">
    <text evidence="1 5">Belongs to the MreC family.</text>
</comment>
<feature type="domain" description="Rod shape-determining protein MreC beta-barrel core" evidence="8">
    <location>
        <begin position="132"/>
        <end position="274"/>
    </location>
</feature>
<dbReference type="Gene3D" id="2.40.10.350">
    <property type="entry name" value="Rod shape-determining protein MreC, domain 2"/>
    <property type="match status" value="1"/>
</dbReference>
<dbReference type="PANTHER" id="PTHR34138:SF1">
    <property type="entry name" value="CELL SHAPE-DETERMINING PROTEIN MREC"/>
    <property type="match status" value="1"/>
</dbReference>
<gene>
    <name evidence="9" type="primary">mreC</name>
    <name evidence="9" type="ORF">HF682_16110</name>
</gene>
<dbReference type="AlphaFoldDB" id="A0A847SAD3"/>
<evidence type="ECO:0000256" key="1">
    <source>
        <dbReference type="ARBA" id="ARBA00009369"/>
    </source>
</evidence>
<comment type="function">
    <text evidence="5">Involved in formation and maintenance of cell shape.</text>
</comment>
<evidence type="ECO:0000256" key="5">
    <source>
        <dbReference type="PIRNR" id="PIRNR038471"/>
    </source>
</evidence>
<dbReference type="InterPro" id="IPR042177">
    <property type="entry name" value="Cell/Rod_1"/>
</dbReference>
<keyword evidence="7" id="KW-1133">Transmembrane helix</keyword>
<evidence type="ECO:0000256" key="4">
    <source>
        <dbReference type="ARBA" id="ARBA00032089"/>
    </source>
</evidence>
<protein>
    <recommendedName>
        <fullName evidence="2 5">Cell shape-determining protein MreC</fullName>
    </recommendedName>
    <alternativeName>
        <fullName evidence="4 5">Cell shape protein MreC</fullName>
    </alternativeName>
</protein>
<dbReference type="InterPro" id="IPR042175">
    <property type="entry name" value="Cell/Rod_MreC_2"/>
</dbReference>
<dbReference type="Proteomes" id="UP000587991">
    <property type="component" value="Unassembled WGS sequence"/>
</dbReference>
<proteinExistence type="inferred from homology"/>
<dbReference type="PIRSF" id="PIRSF038471">
    <property type="entry name" value="MreC"/>
    <property type="match status" value="1"/>
</dbReference>
<dbReference type="GO" id="GO:0005886">
    <property type="term" value="C:plasma membrane"/>
    <property type="evidence" value="ECO:0007669"/>
    <property type="project" value="TreeGrafter"/>
</dbReference>
<comment type="caution">
    <text evidence="9">The sequence shown here is derived from an EMBL/GenBank/DDBJ whole genome shotgun (WGS) entry which is preliminary data.</text>
</comment>
<dbReference type="PANTHER" id="PTHR34138">
    <property type="entry name" value="CELL SHAPE-DETERMINING PROTEIN MREC"/>
    <property type="match status" value="1"/>
</dbReference>
<sequence>MDKETQPAFFGRRQSPLSKLIWFGGLAIALAITDSYWNYLKGVRQNVSVALYPLQKMATLPGQWWESVSTLATAHTALQQENQMLRMRELQVTDQLQREQALQQENQELRRLMGLSSQPYRQGQVAEMLYAGRDPFTRKIIIGKGLDADVAQGVPVLDGEGLVGQVTLVHKLVSEVTLVTDKNFLVPVEVQRTRQRTLLYGLGGAGTMEVRFMAVNGDVQQGDLLVTSGLDGIYPPGIAVARVSRVERNSTLPFAKVLATPVAGVEQSRFLLVLSPKPALPAYPLPPEPEKTEGKKGKGKGGKS</sequence>
<keyword evidence="7" id="KW-0472">Membrane</keyword>
<feature type="region of interest" description="Disordered" evidence="6">
    <location>
        <begin position="280"/>
        <end position="304"/>
    </location>
</feature>
<keyword evidence="10" id="KW-1185">Reference proteome</keyword>
<accession>A0A847SAD3</accession>
<evidence type="ECO:0000313" key="9">
    <source>
        <dbReference type="EMBL" id="NLR76693.1"/>
    </source>
</evidence>
<evidence type="ECO:0000256" key="2">
    <source>
        <dbReference type="ARBA" id="ARBA00013855"/>
    </source>
</evidence>
<dbReference type="RefSeq" id="WP_168878357.1">
    <property type="nucleotide sequence ID" value="NZ_JABAIM010000004.1"/>
</dbReference>
<keyword evidence="3 5" id="KW-0133">Cell shape</keyword>
<evidence type="ECO:0000313" key="10">
    <source>
        <dbReference type="Proteomes" id="UP000587991"/>
    </source>
</evidence>
<keyword evidence="7" id="KW-0812">Transmembrane</keyword>
<organism evidence="9 10">
    <name type="scientific">Leeia aquatica</name>
    <dbReference type="NCBI Taxonomy" id="2725557"/>
    <lineage>
        <taxon>Bacteria</taxon>
        <taxon>Pseudomonadati</taxon>
        <taxon>Pseudomonadota</taxon>
        <taxon>Betaproteobacteria</taxon>
        <taxon>Neisseriales</taxon>
        <taxon>Leeiaceae</taxon>
        <taxon>Leeia</taxon>
    </lineage>
</organism>
<evidence type="ECO:0000256" key="6">
    <source>
        <dbReference type="SAM" id="MobiDB-lite"/>
    </source>
</evidence>
<dbReference type="GO" id="GO:0008360">
    <property type="term" value="P:regulation of cell shape"/>
    <property type="evidence" value="ECO:0007669"/>
    <property type="project" value="UniProtKB-KW"/>
</dbReference>
<dbReference type="Pfam" id="PF04085">
    <property type="entry name" value="MreC"/>
    <property type="match status" value="1"/>
</dbReference>
<evidence type="ECO:0000256" key="7">
    <source>
        <dbReference type="SAM" id="Phobius"/>
    </source>
</evidence>
<dbReference type="Gene3D" id="2.40.10.340">
    <property type="entry name" value="Rod shape-determining protein MreC, domain 1"/>
    <property type="match status" value="1"/>
</dbReference>
<evidence type="ECO:0000259" key="8">
    <source>
        <dbReference type="Pfam" id="PF04085"/>
    </source>
</evidence>
<evidence type="ECO:0000256" key="3">
    <source>
        <dbReference type="ARBA" id="ARBA00022960"/>
    </source>
</evidence>
<reference evidence="9 10" key="1">
    <citation type="submission" date="2020-04" db="EMBL/GenBank/DDBJ databases">
        <title>Draft genome of Leeia sp. IMCC25680.</title>
        <authorList>
            <person name="Song J."/>
            <person name="Cho J.-C."/>
        </authorList>
    </citation>
    <scope>NUCLEOTIDE SEQUENCE [LARGE SCALE GENOMIC DNA]</scope>
    <source>
        <strain evidence="9 10">IMCC25680</strain>
    </source>
</reference>
<name>A0A847SAD3_9NEIS</name>
<dbReference type="InterPro" id="IPR007221">
    <property type="entry name" value="MreC"/>
</dbReference>
<dbReference type="NCBIfam" id="TIGR00219">
    <property type="entry name" value="mreC"/>
    <property type="match status" value="1"/>
</dbReference>
<dbReference type="EMBL" id="JABAIM010000004">
    <property type="protein sequence ID" value="NLR76693.1"/>
    <property type="molecule type" value="Genomic_DNA"/>
</dbReference>
<feature type="transmembrane region" description="Helical" evidence="7">
    <location>
        <begin position="20"/>
        <end position="39"/>
    </location>
</feature>
<dbReference type="InterPro" id="IPR055342">
    <property type="entry name" value="MreC_beta-barrel_core"/>
</dbReference>